<dbReference type="InterPro" id="IPR006464">
    <property type="entry name" value="AcTrfase_RimI/Ard1"/>
</dbReference>
<comment type="catalytic activity">
    <reaction evidence="5">
        <text>N-terminal L-alanyl-[ribosomal protein bS18] + acetyl-CoA = N-terminal N(alpha)-acetyl-L-alanyl-[ribosomal protein bS18] + CoA + H(+)</text>
        <dbReference type="Rhea" id="RHEA:43756"/>
        <dbReference type="Rhea" id="RHEA-COMP:10676"/>
        <dbReference type="Rhea" id="RHEA-COMP:10677"/>
        <dbReference type="ChEBI" id="CHEBI:15378"/>
        <dbReference type="ChEBI" id="CHEBI:57287"/>
        <dbReference type="ChEBI" id="CHEBI:57288"/>
        <dbReference type="ChEBI" id="CHEBI:64718"/>
        <dbReference type="ChEBI" id="CHEBI:83683"/>
        <dbReference type="EC" id="2.3.1.266"/>
    </reaction>
</comment>
<keyword evidence="2 5" id="KW-0963">Cytoplasm</keyword>
<dbReference type="GO" id="GO:0005840">
    <property type="term" value="C:ribosome"/>
    <property type="evidence" value="ECO:0007669"/>
    <property type="project" value="UniProtKB-KW"/>
</dbReference>
<evidence type="ECO:0000256" key="5">
    <source>
        <dbReference type="RuleBase" id="RU363094"/>
    </source>
</evidence>
<reference evidence="7 8" key="1">
    <citation type="submission" date="2018-06" db="EMBL/GenBank/DDBJ databases">
        <title>Genomic Encyclopedia of Type Strains, Phase IV (KMG-IV): sequencing the most valuable type-strain genomes for metagenomic binning, comparative biology and taxonomic classification.</title>
        <authorList>
            <person name="Goeker M."/>
        </authorList>
    </citation>
    <scope>NUCLEOTIDE SEQUENCE [LARGE SCALE GENOMIC DNA]</scope>
    <source>
        <strain evidence="7 8">DSM 22112</strain>
    </source>
</reference>
<dbReference type="CDD" id="cd04301">
    <property type="entry name" value="NAT_SF"/>
    <property type="match status" value="1"/>
</dbReference>
<gene>
    <name evidence="7" type="ORF">DES36_10185</name>
</gene>
<dbReference type="GO" id="GO:0005737">
    <property type="term" value="C:cytoplasm"/>
    <property type="evidence" value="ECO:0007669"/>
    <property type="project" value="UniProtKB-SubCell"/>
</dbReference>
<evidence type="ECO:0000256" key="3">
    <source>
        <dbReference type="ARBA" id="ARBA00022679"/>
    </source>
</evidence>
<dbReference type="InterPro" id="IPR016181">
    <property type="entry name" value="Acyl_CoA_acyltransferase"/>
</dbReference>
<comment type="caution">
    <text evidence="7">The sequence shown here is derived from an EMBL/GenBank/DDBJ whole genome shotgun (WGS) entry which is preliminary data.</text>
</comment>
<keyword evidence="4" id="KW-0012">Acyltransferase</keyword>
<keyword evidence="3 7" id="KW-0808">Transferase</keyword>
<comment type="function">
    <text evidence="5">Acetylates the N-terminal alanine of ribosomal protein bS18.</text>
</comment>
<keyword evidence="7" id="KW-0689">Ribosomal protein</keyword>
<dbReference type="EC" id="2.3.1.266" evidence="5"/>
<name>A0A366IHP5_9FIRM</name>
<dbReference type="PANTHER" id="PTHR43420">
    <property type="entry name" value="ACETYLTRANSFERASE"/>
    <property type="match status" value="1"/>
</dbReference>
<comment type="subcellular location">
    <subcellularLocation>
        <location evidence="5">Cytoplasm</location>
    </subcellularLocation>
</comment>
<dbReference type="AlphaFoldDB" id="A0A366IHP5"/>
<proteinExistence type="inferred from homology"/>
<dbReference type="GO" id="GO:0008999">
    <property type="term" value="F:protein-N-terminal-alanine acetyltransferase activity"/>
    <property type="evidence" value="ECO:0007669"/>
    <property type="project" value="UniProtKB-EC"/>
</dbReference>
<evidence type="ECO:0000313" key="7">
    <source>
        <dbReference type="EMBL" id="RBP70034.1"/>
    </source>
</evidence>
<dbReference type="RefSeq" id="WP_113919247.1">
    <property type="nucleotide sequence ID" value="NZ_QNRX01000001.1"/>
</dbReference>
<dbReference type="InterPro" id="IPR000182">
    <property type="entry name" value="GNAT_dom"/>
</dbReference>
<dbReference type="NCBIfam" id="TIGR01575">
    <property type="entry name" value="rimI"/>
    <property type="match status" value="1"/>
</dbReference>
<comment type="similarity">
    <text evidence="1 5">Belongs to the acetyltransferase family. RimI subfamily.</text>
</comment>
<organism evidence="7 8">
    <name type="scientific">Alkalibaculum bacchi</name>
    <dbReference type="NCBI Taxonomy" id="645887"/>
    <lineage>
        <taxon>Bacteria</taxon>
        <taxon>Bacillati</taxon>
        <taxon>Bacillota</taxon>
        <taxon>Clostridia</taxon>
        <taxon>Eubacteriales</taxon>
        <taxon>Eubacteriaceae</taxon>
        <taxon>Alkalibaculum</taxon>
    </lineage>
</organism>
<evidence type="ECO:0000259" key="6">
    <source>
        <dbReference type="PROSITE" id="PS51186"/>
    </source>
</evidence>
<evidence type="ECO:0000256" key="4">
    <source>
        <dbReference type="ARBA" id="ARBA00023315"/>
    </source>
</evidence>
<sequence length="147" mass="17426">MSIDILEMKKDQIKALLTLEERCFSIPWTENMFLEELENSLAKYVVIRSSGKIAGYGGMWFILDEAHITNIAIDPNYQKQGFGSHILSYMIKEAEEHHIYKMTLEVRKSNKAALQLYKKFNFEEYGIRPRYYEDNQEDAIIMWRKKC</sequence>
<evidence type="ECO:0000256" key="2">
    <source>
        <dbReference type="ARBA" id="ARBA00022490"/>
    </source>
</evidence>
<dbReference type="InterPro" id="IPR050680">
    <property type="entry name" value="YpeA/RimI_acetyltransf"/>
</dbReference>
<keyword evidence="8" id="KW-1185">Reference proteome</keyword>
<evidence type="ECO:0000256" key="1">
    <source>
        <dbReference type="ARBA" id="ARBA00005395"/>
    </source>
</evidence>
<dbReference type="Proteomes" id="UP000253490">
    <property type="component" value="Unassembled WGS sequence"/>
</dbReference>
<dbReference type="SUPFAM" id="SSF55729">
    <property type="entry name" value="Acyl-CoA N-acyltransferases (Nat)"/>
    <property type="match status" value="1"/>
</dbReference>
<dbReference type="Pfam" id="PF00583">
    <property type="entry name" value="Acetyltransf_1"/>
    <property type="match status" value="1"/>
</dbReference>
<keyword evidence="7" id="KW-0687">Ribonucleoprotein</keyword>
<dbReference type="PROSITE" id="PS51186">
    <property type="entry name" value="GNAT"/>
    <property type="match status" value="1"/>
</dbReference>
<feature type="domain" description="N-acetyltransferase" evidence="6">
    <location>
        <begin position="3"/>
        <end position="147"/>
    </location>
</feature>
<dbReference type="PANTHER" id="PTHR43420:SF44">
    <property type="entry name" value="ACETYLTRANSFERASE YPEA"/>
    <property type="match status" value="1"/>
</dbReference>
<dbReference type="Gene3D" id="3.40.630.30">
    <property type="match status" value="1"/>
</dbReference>
<protein>
    <recommendedName>
        <fullName evidence="5">[Ribosomal protein bS18]-alanine N-acetyltransferase</fullName>
        <ecNumber evidence="5">2.3.1.266</ecNumber>
    </recommendedName>
</protein>
<evidence type="ECO:0000313" key="8">
    <source>
        <dbReference type="Proteomes" id="UP000253490"/>
    </source>
</evidence>
<dbReference type="OrthoDB" id="9797806at2"/>
<dbReference type="EMBL" id="QNRX01000001">
    <property type="protein sequence ID" value="RBP70034.1"/>
    <property type="molecule type" value="Genomic_DNA"/>
</dbReference>
<accession>A0A366IHP5</accession>